<organism evidence="4 5">
    <name type="scientific">Cryptosporangium aurantiacum</name>
    <dbReference type="NCBI Taxonomy" id="134849"/>
    <lineage>
        <taxon>Bacteria</taxon>
        <taxon>Bacillati</taxon>
        <taxon>Actinomycetota</taxon>
        <taxon>Actinomycetes</taxon>
        <taxon>Cryptosporangiales</taxon>
        <taxon>Cryptosporangiaceae</taxon>
        <taxon>Cryptosporangium</taxon>
    </lineage>
</organism>
<accession>A0A1M7QYF4</accession>
<feature type="transmembrane region" description="Helical" evidence="1">
    <location>
        <begin position="158"/>
        <end position="181"/>
    </location>
</feature>
<feature type="transmembrane region" description="Helical" evidence="1">
    <location>
        <begin position="92"/>
        <end position="114"/>
    </location>
</feature>
<dbReference type="PROSITE" id="PS50887">
    <property type="entry name" value="GGDEF"/>
    <property type="match status" value="1"/>
</dbReference>
<dbReference type="FunFam" id="3.30.70.270:FF:000001">
    <property type="entry name" value="Diguanylate cyclase domain protein"/>
    <property type="match status" value="1"/>
</dbReference>
<dbReference type="SMART" id="SM00052">
    <property type="entry name" value="EAL"/>
    <property type="match status" value="1"/>
</dbReference>
<name>A0A1M7QYF4_9ACTN</name>
<sequence length="760" mass="80821">MRRGWIAAAIAVVVYALVVRTLTPSVFELVDDLVLVTLIAWALVRYVHVGRQAEGRLRTGRRLGALAMGLWVTGLLLHTLGGPLGWSEQIRTASLALFSIPPSVCAVGALLALPVAPPTRIGKIRLLCDGAIIALSLSGLIWMAMGHEWYAERHVGRGAVSLIVLCLILVMVVSIAVLLLVNGQMVWRSALTGLTVGGALVATSMVLEMATTLRGDEWEWGHVLAQLGAVTVAMSAGLPIPTGPARDRGLTTFAAQGLPYFPLLVLGVFALRAQIQHGRLDTVVVGLGTAVVVAILGRQFLTLRMTTSLSNELGAQRARLAHQAYHDPLTGLANRTLFSERLETALLTDLARPALLLVDLDGFKAVNDTRGHATGDQLLVAVAGRLRSAVRATDTVARLGGDEFAVLLPGMSSEADAVAVATVILERVGEPASVGEGGPVTVRASVGIALADDRSTADLLLRDADLALYEAKESGKNRYRVADQELSSSTLGRLRLEEELRGALDAGEFEVHYQPIVELASERITAVEALLRWRHPTRGLLGPGAFLESAETAGLLSAIDGYVLRTACHQVAEWRRHVAPKFVVSVNVCAAHLVDTGLVDEVAAALADADVPAEALMLEVTETALVADLALAARTLRELSDLGVRIALDDFGTGYSSLTYLRTLPIHAIKIDRSFVHDLDGNPTDEAVTRAILGLAETLGLRPVAEGVEGVSQADRLRDLRCGHAQGFLFAKPMPPTEITELLIAPAGPLHTARDTSLAQ</sequence>
<keyword evidence="1" id="KW-1133">Transmembrane helix</keyword>
<feature type="transmembrane region" description="Helical" evidence="1">
    <location>
        <begin position="65"/>
        <end position="86"/>
    </location>
</feature>
<feature type="transmembrane region" description="Helical" evidence="1">
    <location>
        <begin position="283"/>
        <end position="301"/>
    </location>
</feature>
<feature type="domain" description="GGDEF" evidence="3">
    <location>
        <begin position="351"/>
        <end position="484"/>
    </location>
</feature>
<feature type="transmembrane region" description="Helical" evidence="1">
    <location>
        <begin position="26"/>
        <end position="44"/>
    </location>
</feature>
<proteinExistence type="predicted"/>
<feature type="transmembrane region" description="Helical" evidence="1">
    <location>
        <begin position="126"/>
        <end position="146"/>
    </location>
</feature>
<dbReference type="InterPro" id="IPR001633">
    <property type="entry name" value="EAL_dom"/>
</dbReference>
<feature type="domain" description="EAL" evidence="2">
    <location>
        <begin position="493"/>
        <end position="747"/>
    </location>
</feature>
<dbReference type="SUPFAM" id="SSF55073">
    <property type="entry name" value="Nucleotide cyclase"/>
    <property type="match status" value="1"/>
</dbReference>
<keyword evidence="5" id="KW-1185">Reference proteome</keyword>
<dbReference type="SUPFAM" id="SSF141868">
    <property type="entry name" value="EAL domain-like"/>
    <property type="match status" value="1"/>
</dbReference>
<dbReference type="CDD" id="cd01949">
    <property type="entry name" value="GGDEF"/>
    <property type="match status" value="1"/>
</dbReference>
<keyword evidence="1" id="KW-0472">Membrane</keyword>
<dbReference type="InterPro" id="IPR029787">
    <property type="entry name" value="Nucleotide_cyclase"/>
</dbReference>
<dbReference type="Gene3D" id="3.20.20.450">
    <property type="entry name" value="EAL domain"/>
    <property type="match status" value="1"/>
</dbReference>
<feature type="transmembrane region" description="Helical" evidence="1">
    <location>
        <begin position="193"/>
        <end position="211"/>
    </location>
</feature>
<dbReference type="Pfam" id="PF00990">
    <property type="entry name" value="GGDEF"/>
    <property type="match status" value="1"/>
</dbReference>
<dbReference type="PANTHER" id="PTHR44757">
    <property type="entry name" value="DIGUANYLATE CYCLASE DGCP"/>
    <property type="match status" value="1"/>
</dbReference>
<dbReference type="Pfam" id="PF00563">
    <property type="entry name" value="EAL"/>
    <property type="match status" value="1"/>
</dbReference>
<dbReference type="PROSITE" id="PS50883">
    <property type="entry name" value="EAL"/>
    <property type="match status" value="1"/>
</dbReference>
<dbReference type="RefSeq" id="WP_073259113.1">
    <property type="nucleotide sequence ID" value="NZ_FRCS01000005.1"/>
</dbReference>
<dbReference type="InterPro" id="IPR052155">
    <property type="entry name" value="Biofilm_reg_signaling"/>
</dbReference>
<evidence type="ECO:0000259" key="2">
    <source>
        <dbReference type="PROSITE" id="PS50883"/>
    </source>
</evidence>
<dbReference type="CDD" id="cd01948">
    <property type="entry name" value="EAL"/>
    <property type="match status" value="1"/>
</dbReference>
<dbReference type="EMBL" id="FRCS01000005">
    <property type="protein sequence ID" value="SHN36876.1"/>
    <property type="molecule type" value="Genomic_DNA"/>
</dbReference>
<protein>
    <submittedName>
        <fullName evidence="4">Diguanylate cyclase (GGDEF) domain-containing protein</fullName>
    </submittedName>
</protein>
<evidence type="ECO:0000259" key="3">
    <source>
        <dbReference type="PROSITE" id="PS50887"/>
    </source>
</evidence>
<dbReference type="STRING" id="134849.SAMN05443668_105585"/>
<dbReference type="Proteomes" id="UP000184440">
    <property type="component" value="Unassembled WGS sequence"/>
</dbReference>
<dbReference type="OrthoDB" id="23692at2"/>
<dbReference type="Gene3D" id="3.30.70.270">
    <property type="match status" value="1"/>
</dbReference>
<dbReference type="InterPro" id="IPR043128">
    <property type="entry name" value="Rev_trsase/Diguanyl_cyclase"/>
</dbReference>
<dbReference type="NCBIfam" id="TIGR00254">
    <property type="entry name" value="GGDEF"/>
    <property type="match status" value="1"/>
</dbReference>
<evidence type="ECO:0000313" key="5">
    <source>
        <dbReference type="Proteomes" id="UP000184440"/>
    </source>
</evidence>
<keyword evidence="1" id="KW-0812">Transmembrane</keyword>
<evidence type="ECO:0000313" key="4">
    <source>
        <dbReference type="EMBL" id="SHN36876.1"/>
    </source>
</evidence>
<feature type="transmembrane region" description="Helical" evidence="1">
    <location>
        <begin position="253"/>
        <end position="271"/>
    </location>
</feature>
<dbReference type="SMART" id="SM00267">
    <property type="entry name" value="GGDEF"/>
    <property type="match status" value="1"/>
</dbReference>
<reference evidence="4 5" key="1">
    <citation type="submission" date="2016-11" db="EMBL/GenBank/DDBJ databases">
        <authorList>
            <person name="Jaros S."/>
            <person name="Januszkiewicz K."/>
            <person name="Wedrychowicz H."/>
        </authorList>
    </citation>
    <scope>NUCLEOTIDE SEQUENCE [LARGE SCALE GENOMIC DNA]</scope>
    <source>
        <strain evidence="4 5">DSM 46144</strain>
    </source>
</reference>
<dbReference type="PANTHER" id="PTHR44757:SF2">
    <property type="entry name" value="BIOFILM ARCHITECTURE MAINTENANCE PROTEIN MBAA"/>
    <property type="match status" value="1"/>
</dbReference>
<dbReference type="InterPro" id="IPR035919">
    <property type="entry name" value="EAL_sf"/>
</dbReference>
<gene>
    <name evidence="4" type="ORF">SAMN05443668_105585</name>
</gene>
<dbReference type="InterPro" id="IPR000160">
    <property type="entry name" value="GGDEF_dom"/>
</dbReference>
<dbReference type="AlphaFoldDB" id="A0A1M7QYF4"/>
<evidence type="ECO:0000256" key="1">
    <source>
        <dbReference type="SAM" id="Phobius"/>
    </source>
</evidence>